<dbReference type="Pfam" id="PF00990">
    <property type="entry name" value="GGDEF"/>
    <property type="match status" value="1"/>
</dbReference>
<feature type="repeat" description="TPR" evidence="1">
    <location>
        <begin position="251"/>
        <end position="284"/>
    </location>
</feature>
<keyword evidence="5" id="KW-1185">Reference proteome</keyword>
<dbReference type="PROSITE" id="PS50887">
    <property type="entry name" value="GGDEF"/>
    <property type="match status" value="1"/>
</dbReference>
<organism evidence="4 5">
    <name type="scientific">Calidithermus terrae</name>
    <dbReference type="NCBI Taxonomy" id="1408545"/>
    <lineage>
        <taxon>Bacteria</taxon>
        <taxon>Thermotogati</taxon>
        <taxon>Deinococcota</taxon>
        <taxon>Deinococci</taxon>
        <taxon>Thermales</taxon>
        <taxon>Thermaceae</taxon>
        <taxon>Calidithermus</taxon>
    </lineage>
</organism>
<keyword evidence="2" id="KW-0175">Coiled coil</keyword>
<keyword evidence="4" id="KW-0548">Nucleotidyltransferase</keyword>
<dbReference type="SMART" id="SM00267">
    <property type="entry name" value="GGDEF"/>
    <property type="match status" value="1"/>
</dbReference>
<dbReference type="InterPro" id="IPR043128">
    <property type="entry name" value="Rev_trsase/Diguanyl_cyclase"/>
</dbReference>
<protein>
    <submittedName>
        <fullName evidence="4">Diguanylate cyclase DosC</fullName>
        <ecNumber evidence="4">2.7.7.65</ecNumber>
    </submittedName>
</protein>
<evidence type="ECO:0000313" key="5">
    <source>
        <dbReference type="Proteomes" id="UP000265715"/>
    </source>
</evidence>
<feature type="coiled-coil region" evidence="2">
    <location>
        <begin position="380"/>
        <end position="421"/>
    </location>
</feature>
<dbReference type="InterPro" id="IPR050469">
    <property type="entry name" value="Diguanylate_Cyclase"/>
</dbReference>
<dbReference type="EC" id="2.7.7.65" evidence="4"/>
<evidence type="ECO:0000259" key="3">
    <source>
        <dbReference type="PROSITE" id="PS50887"/>
    </source>
</evidence>
<proteinExistence type="predicted"/>
<evidence type="ECO:0000256" key="2">
    <source>
        <dbReference type="SAM" id="Coils"/>
    </source>
</evidence>
<dbReference type="GO" id="GO:0052621">
    <property type="term" value="F:diguanylate cyclase activity"/>
    <property type="evidence" value="ECO:0007669"/>
    <property type="project" value="UniProtKB-EC"/>
</dbReference>
<feature type="domain" description="GGDEF" evidence="3">
    <location>
        <begin position="452"/>
        <end position="584"/>
    </location>
</feature>
<dbReference type="Proteomes" id="UP000265715">
    <property type="component" value="Unassembled WGS sequence"/>
</dbReference>
<name>A0A399EAR2_9DEIN</name>
<dbReference type="Pfam" id="PF13424">
    <property type="entry name" value="TPR_12"/>
    <property type="match status" value="2"/>
</dbReference>
<evidence type="ECO:0000256" key="1">
    <source>
        <dbReference type="PROSITE-ProRule" id="PRU00339"/>
    </source>
</evidence>
<dbReference type="Gene3D" id="1.25.40.10">
    <property type="entry name" value="Tetratricopeptide repeat domain"/>
    <property type="match status" value="2"/>
</dbReference>
<dbReference type="Gene3D" id="3.30.70.270">
    <property type="match status" value="1"/>
</dbReference>
<dbReference type="NCBIfam" id="TIGR00254">
    <property type="entry name" value="GGDEF"/>
    <property type="match status" value="1"/>
</dbReference>
<evidence type="ECO:0000313" key="4">
    <source>
        <dbReference type="EMBL" id="RIH81787.1"/>
    </source>
</evidence>
<sequence>MTLRQPETSPVLDELFRQAAAWREENPKEALRLYRQALELAQADACFTGVAHALRGAADCHVLLSQYEQGLALALQAKAAFEALGDRAGMGHCLVHVGAVRMYQADYAAAHACFGEALEIALDAQNTWLEALARNNLAWVFSTLGNFGFALEHYLKALELFRAVADPAFEAMVLCNLAAAHLELEDYDQALEFARRSLELRQQLRLRLGQADVHNLRGYIYYRQKRLGESIAELERAIALYDELGDRDYQCASWNTLGQAHLALGATRRALECFGRALELATLSESPSSLTDAWRCMAEAHLQAGDPLQALADLERALQLGDDNLSLRREVLETQSRVLEALGRFEEALQAHKALRRVELRLKDEQLQHQTLALSMRYKLEQERQRSAELAQVNAALEALNQEKTRLLEELRRQAELLERQSLEDPLTELANRRHLEGYLHQEFARVRRTGRPLTVAVADIDNFKSINDQLTHPVGDEVLRVVARLLQDGCRAGDTVGRYGGEEFVLVFPDTPLEEARHVCERLRQAVEGYPWHSIHPDLRVTLSFGLCDDTSGPSHEPMISHADALMLEAKREGKNRVKTPPGGSR</sequence>
<dbReference type="EMBL" id="QXDL01000150">
    <property type="protein sequence ID" value="RIH81787.1"/>
    <property type="molecule type" value="Genomic_DNA"/>
</dbReference>
<dbReference type="SUPFAM" id="SSF55073">
    <property type="entry name" value="Nucleotide cyclase"/>
    <property type="match status" value="1"/>
</dbReference>
<dbReference type="InterPro" id="IPR029787">
    <property type="entry name" value="Nucleotide_cyclase"/>
</dbReference>
<dbReference type="Pfam" id="PF13432">
    <property type="entry name" value="TPR_16"/>
    <property type="match status" value="1"/>
</dbReference>
<dbReference type="InterPro" id="IPR011990">
    <property type="entry name" value="TPR-like_helical_dom_sf"/>
</dbReference>
<dbReference type="FunFam" id="3.30.70.270:FF:000001">
    <property type="entry name" value="Diguanylate cyclase domain protein"/>
    <property type="match status" value="1"/>
</dbReference>
<dbReference type="PROSITE" id="PS50005">
    <property type="entry name" value="TPR"/>
    <property type="match status" value="3"/>
</dbReference>
<dbReference type="PANTHER" id="PTHR45138">
    <property type="entry name" value="REGULATORY COMPONENTS OF SENSORY TRANSDUCTION SYSTEM"/>
    <property type="match status" value="1"/>
</dbReference>
<dbReference type="SUPFAM" id="SSF48452">
    <property type="entry name" value="TPR-like"/>
    <property type="match status" value="2"/>
</dbReference>
<accession>A0A399EAR2</accession>
<feature type="repeat" description="TPR" evidence="1">
    <location>
        <begin position="291"/>
        <end position="324"/>
    </location>
</feature>
<feature type="repeat" description="TPR" evidence="1">
    <location>
        <begin position="171"/>
        <end position="204"/>
    </location>
</feature>
<dbReference type="PANTHER" id="PTHR45138:SF9">
    <property type="entry name" value="DIGUANYLATE CYCLASE DGCM-RELATED"/>
    <property type="match status" value="1"/>
</dbReference>
<gene>
    <name evidence="4" type="primary">dosC_5</name>
    <name evidence="4" type="ORF">Mterra_02969</name>
</gene>
<dbReference type="CDD" id="cd01949">
    <property type="entry name" value="GGDEF"/>
    <property type="match status" value="1"/>
</dbReference>
<dbReference type="SMART" id="SM00028">
    <property type="entry name" value="TPR"/>
    <property type="match status" value="7"/>
</dbReference>
<comment type="caution">
    <text evidence="4">The sequence shown here is derived from an EMBL/GenBank/DDBJ whole genome shotgun (WGS) entry which is preliminary data.</text>
</comment>
<dbReference type="AlphaFoldDB" id="A0A399EAR2"/>
<keyword evidence="1" id="KW-0802">TPR repeat</keyword>
<keyword evidence="4" id="KW-0808">Transferase</keyword>
<reference evidence="4 5" key="1">
    <citation type="submission" date="2018-08" db="EMBL/GenBank/DDBJ databases">
        <title>Meiothermus terrae DSM 26712 genome sequencing project.</title>
        <authorList>
            <person name="Da Costa M.S."/>
            <person name="Albuquerque L."/>
            <person name="Raposo P."/>
            <person name="Froufe H.J.C."/>
            <person name="Barroso C.S."/>
            <person name="Egas C."/>
        </authorList>
    </citation>
    <scope>NUCLEOTIDE SEQUENCE [LARGE SCALE GENOMIC DNA]</scope>
    <source>
        <strain evidence="4 5">DSM 26712</strain>
    </source>
</reference>
<dbReference type="InterPro" id="IPR000160">
    <property type="entry name" value="GGDEF_dom"/>
</dbReference>
<dbReference type="InterPro" id="IPR019734">
    <property type="entry name" value="TPR_rpt"/>
</dbReference>